<evidence type="ECO:0000256" key="7">
    <source>
        <dbReference type="ARBA" id="ARBA00023157"/>
    </source>
</evidence>
<dbReference type="PIRSF" id="PIRSF000239">
    <property type="entry name" value="AHPC"/>
    <property type="match status" value="1"/>
</dbReference>
<dbReference type="GO" id="GO:0008379">
    <property type="term" value="F:thioredoxin peroxidase activity"/>
    <property type="evidence" value="ECO:0007669"/>
    <property type="project" value="TreeGrafter"/>
</dbReference>
<dbReference type="PROSITE" id="PS51352">
    <property type="entry name" value="THIOREDOXIN_2"/>
    <property type="match status" value="1"/>
</dbReference>
<proteinExistence type="inferred from homology"/>
<dbReference type="Gene3D" id="3.40.30.10">
    <property type="entry name" value="Glutaredoxin"/>
    <property type="match status" value="1"/>
</dbReference>
<keyword evidence="5" id="KW-0049">Antioxidant</keyword>
<evidence type="ECO:0000256" key="4">
    <source>
        <dbReference type="ARBA" id="ARBA00022559"/>
    </source>
</evidence>
<evidence type="ECO:0000313" key="12">
    <source>
        <dbReference type="Proteomes" id="UP000184032"/>
    </source>
</evidence>
<feature type="domain" description="Thioredoxin" evidence="10">
    <location>
        <begin position="3"/>
        <end position="158"/>
    </location>
</feature>
<dbReference type="PANTHER" id="PTHR10681">
    <property type="entry name" value="THIOREDOXIN PEROXIDASE"/>
    <property type="match status" value="1"/>
</dbReference>
<keyword evidence="8" id="KW-0676">Redox-active center</keyword>
<dbReference type="CDD" id="cd03015">
    <property type="entry name" value="PRX_Typ2cys"/>
    <property type="match status" value="1"/>
</dbReference>
<dbReference type="GO" id="GO:0033554">
    <property type="term" value="P:cellular response to stress"/>
    <property type="evidence" value="ECO:0007669"/>
    <property type="project" value="TreeGrafter"/>
</dbReference>
<evidence type="ECO:0000256" key="2">
    <source>
        <dbReference type="ARBA" id="ARBA00009796"/>
    </source>
</evidence>
<organism evidence="11 12">
    <name type="scientific">Anaerosphaera aminiphila DSM 21120</name>
    <dbReference type="NCBI Taxonomy" id="1120995"/>
    <lineage>
        <taxon>Bacteria</taxon>
        <taxon>Bacillati</taxon>
        <taxon>Bacillota</taxon>
        <taxon>Tissierellia</taxon>
        <taxon>Tissierellales</taxon>
        <taxon>Peptoniphilaceae</taxon>
        <taxon>Anaerosphaera</taxon>
    </lineage>
</organism>
<dbReference type="InterPro" id="IPR000866">
    <property type="entry name" value="AhpC/TSA"/>
</dbReference>
<dbReference type="RefSeq" id="WP_073183464.1">
    <property type="nucleotide sequence ID" value="NZ_FQXI01000002.1"/>
</dbReference>
<dbReference type="GO" id="GO:0006979">
    <property type="term" value="P:response to oxidative stress"/>
    <property type="evidence" value="ECO:0007669"/>
    <property type="project" value="TreeGrafter"/>
</dbReference>
<evidence type="ECO:0000313" key="11">
    <source>
        <dbReference type="EMBL" id="SHH09378.1"/>
    </source>
</evidence>
<dbReference type="EMBL" id="FQXI01000002">
    <property type="protein sequence ID" value="SHH09378.1"/>
    <property type="molecule type" value="Genomic_DNA"/>
</dbReference>
<dbReference type="FunFam" id="3.40.30.10:FF:000002">
    <property type="entry name" value="Alkyl hydroperoxide reductase C"/>
    <property type="match status" value="1"/>
</dbReference>
<keyword evidence="12" id="KW-1185">Reference proteome</keyword>
<reference evidence="11 12" key="1">
    <citation type="submission" date="2016-11" db="EMBL/GenBank/DDBJ databases">
        <authorList>
            <person name="Jaros S."/>
            <person name="Januszkiewicz K."/>
            <person name="Wedrychowicz H."/>
        </authorList>
    </citation>
    <scope>NUCLEOTIDE SEQUENCE [LARGE SCALE GENOMIC DNA]</scope>
    <source>
        <strain evidence="11 12">DSM 21120</strain>
    </source>
</reference>
<dbReference type="Proteomes" id="UP000184032">
    <property type="component" value="Unassembled WGS sequence"/>
</dbReference>
<dbReference type="GO" id="GO:0045454">
    <property type="term" value="P:cell redox homeostasis"/>
    <property type="evidence" value="ECO:0007669"/>
    <property type="project" value="TreeGrafter"/>
</dbReference>
<dbReference type="STRING" id="1120995.SAMN02745245_00513"/>
<dbReference type="Pfam" id="PF00578">
    <property type="entry name" value="AhpC-TSA"/>
    <property type="match status" value="1"/>
</dbReference>
<dbReference type="OrthoDB" id="9812811at2"/>
<evidence type="ECO:0000259" key="10">
    <source>
        <dbReference type="PROSITE" id="PS51352"/>
    </source>
</evidence>
<accession>A0A1M5Q5U9</accession>
<evidence type="ECO:0000256" key="1">
    <source>
        <dbReference type="ARBA" id="ARBA00004496"/>
    </source>
</evidence>
<gene>
    <name evidence="11" type="ORF">SAMN02745245_00513</name>
</gene>
<keyword evidence="4" id="KW-0575">Peroxidase</keyword>
<dbReference type="InterPro" id="IPR024706">
    <property type="entry name" value="Peroxiredoxin_AhpC-typ"/>
</dbReference>
<dbReference type="Pfam" id="PF10417">
    <property type="entry name" value="1-cysPrx_C"/>
    <property type="match status" value="1"/>
</dbReference>
<dbReference type="InterPro" id="IPR013766">
    <property type="entry name" value="Thioredoxin_domain"/>
</dbReference>
<dbReference type="GO" id="GO:0005829">
    <property type="term" value="C:cytosol"/>
    <property type="evidence" value="ECO:0007669"/>
    <property type="project" value="TreeGrafter"/>
</dbReference>
<evidence type="ECO:0000256" key="5">
    <source>
        <dbReference type="ARBA" id="ARBA00022862"/>
    </source>
</evidence>
<comment type="subcellular location">
    <subcellularLocation>
        <location evidence="1">Cytoplasm</location>
    </subcellularLocation>
</comment>
<evidence type="ECO:0000256" key="9">
    <source>
        <dbReference type="PIRSR" id="PIRSR000239-1"/>
    </source>
</evidence>
<protein>
    <submittedName>
        <fullName evidence="11">Peroxiredoxin (Alkyl hydroperoxide reductase subunit C)</fullName>
    </submittedName>
</protein>
<dbReference type="SUPFAM" id="SSF52833">
    <property type="entry name" value="Thioredoxin-like"/>
    <property type="match status" value="1"/>
</dbReference>
<sequence length="188" mass="21265">MENLIGKKLEEFTTPIYHEKSFGELKTEDLKGKWSVFFFYPGDFTFVCPTELEDIANIYDKFEEADCEIYAVSTDSEFTHKEWHESSEAVGKAKYPMVADRNFKLSKFFGVLMEEEGQALRGTFIVNPELEIVAYEVNSPGIGRNAKELLRKVQAAQFVAKFGDKVCPAAWEPGDEVLTPGIDLVGKI</sequence>
<dbReference type="InterPro" id="IPR050217">
    <property type="entry name" value="Peroxiredoxin"/>
</dbReference>
<dbReference type="PANTHER" id="PTHR10681:SF121">
    <property type="entry name" value="ALKYL HYDROPEROXIDE REDUCTASE C"/>
    <property type="match status" value="1"/>
</dbReference>
<evidence type="ECO:0000256" key="6">
    <source>
        <dbReference type="ARBA" id="ARBA00023002"/>
    </source>
</evidence>
<dbReference type="InterPro" id="IPR036249">
    <property type="entry name" value="Thioredoxin-like_sf"/>
</dbReference>
<keyword evidence="7" id="KW-1015">Disulfide bond</keyword>
<keyword evidence="3" id="KW-0963">Cytoplasm</keyword>
<comment type="similarity">
    <text evidence="2">Belongs to the peroxiredoxin family. AhpC/Prx1 subfamily.</text>
</comment>
<evidence type="ECO:0000256" key="8">
    <source>
        <dbReference type="ARBA" id="ARBA00023284"/>
    </source>
</evidence>
<evidence type="ECO:0000256" key="3">
    <source>
        <dbReference type="ARBA" id="ARBA00022490"/>
    </source>
</evidence>
<dbReference type="GO" id="GO:0042744">
    <property type="term" value="P:hydrogen peroxide catabolic process"/>
    <property type="evidence" value="ECO:0007669"/>
    <property type="project" value="TreeGrafter"/>
</dbReference>
<keyword evidence="6" id="KW-0560">Oxidoreductase</keyword>
<name>A0A1M5Q5U9_9FIRM</name>
<dbReference type="AlphaFoldDB" id="A0A1M5Q5U9"/>
<dbReference type="InterPro" id="IPR019479">
    <property type="entry name" value="Peroxiredoxin_C"/>
</dbReference>
<feature type="active site" description="Cysteine sulfenic acid (-SOH) intermediate; for peroxidase activity" evidence="9">
    <location>
        <position position="48"/>
    </location>
</feature>